<evidence type="ECO:0000313" key="1">
    <source>
        <dbReference type="EMBL" id="KRY94200.1"/>
    </source>
</evidence>
<evidence type="ECO:0000313" key="2">
    <source>
        <dbReference type="Proteomes" id="UP000054805"/>
    </source>
</evidence>
<comment type="caution">
    <text evidence="1">The sequence shown here is derived from an EMBL/GenBank/DDBJ whole genome shotgun (WGS) entry which is preliminary data.</text>
</comment>
<name>A0A0V1G7D5_TRIPS</name>
<dbReference type="Proteomes" id="UP000054805">
    <property type="component" value="Unassembled WGS sequence"/>
</dbReference>
<protein>
    <submittedName>
        <fullName evidence="1">Uncharacterized protein</fullName>
    </submittedName>
</protein>
<reference evidence="1 2" key="1">
    <citation type="submission" date="2015-01" db="EMBL/GenBank/DDBJ databases">
        <title>Evolution of Trichinella species and genotypes.</title>
        <authorList>
            <person name="Korhonen P.K."/>
            <person name="Edoardo P."/>
            <person name="Giuseppe L.R."/>
            <person name="Gasser R.B."/>
        </authorList>
    </citation>
    <scope>NUCLEOTIDE SEQUENCE [LARGE SCALE GENOMIC DNA]</scope>
    <source>
        <strain evidence="1">ISS588</strain>
    </source>
</reference>
<dbReference type="EMBL" id="JYDS01005777">
    <property type="protein sequence ID" value="KRY94200.1"/>
    <property type="molecule type" value="Genomic_DNA"/>
</dbReference>
<accession>A0A0V1G7D5</accession>
<proteinExistence type="predicted"/>
<organism evidence="1 2">
    <name type="scientific">Trichinella pseudospiralis</name>
    <name type="common">Parasitic roundworm</name>
    <dbReference type="NCBI Taxonomy" id="6337"/>
    <lineage>
        <taxon>Eukaryota</taxon>
        <taxon>Metazoa</taxon>
        <taxon>Ecdysozoa</taxon>
        <taxon>Nematoda</taxon>
        <taxon>Enoplea</taxon>
        <taxon>Dorylaimia</taxon>
        <taxon>Trichinellida</taxon>
        <taxon>Trichinellidae</taxon>
        <taxon>Trichinella</taxon>
    </lineage>
</organism>
<dbReference type="AlphaFoldDB" id="A0A0V1G7D5"/>
<keyword evidence="2" id="KW-1185">Reference proteome</keyword>
<sequence length="38" mass="4429">MQNLSANYFPTTIKKVSNGEEKFFAIFRQTSKSIVQKF</sequence>
<gene>
    <name evidence="1" type="ORF">T4B_1846</name>
</gene>